<dbReference type="Proteomes" id="UP000268291">
    <property type="component" value="Unassembled WGS sequence"/>
</dbReference>
<sequence length="713" mass="73999">MAAARHLRREGVGEPQLARAAPRLSRRHTSTGCNPAPAVSILGRRLHTIEGTPELVQRRNTIEPSSIRSRRTRALALSVVTLLIGSVLTTVTGLGADPAAAAPTVERVGGTTRYATSVEVSKKGFPQGADVVYVASGENFPDALSAGPAAALAGGPVLLTQQKAIPDVVRAEIQRLDPSRIVVVGGTASVSDTAAATLSGLAETVTRSAGGNRFESSRTVVTDSFESASSAYLTTGSAYPDALAASAAASAQSAPVILVRGADADIDADTAALLTELGVTDLKLIGGPASISAKMETALKADGFTTTRLSGANRYATAIAIASSAFPDPDRVYIASGTQFPDGLSAASVAGRSGSPLYLSQSECLTDIVAADITKKAPSGVTVLGGTTALSADVAKLTNCTTWRAAQKSASEKSLQSKLTSKLATFQGWYSVSVRKLDGLGEQVNQGGSKQKEPASAIKVFAAYAALKRVDNGQFSMSSRLDSGVTIRDCMRAMIHVSDNYCHTDLIRRIGASNMNTQFANEGYSGTHYTAGSYSSKASTANDLTLLMSRLEAGTLLSASSTAHLKSLLSSQVWRTRIAAGLPPGVASYTKVGELWRSTGMIQTDAGVVSSPKGKYAIAVLGDNNASKAEIGAISRLVYEHWNGAFGTSATYPKQQLVTNTVVNLRSSPGGGSAIQIGKGALVEVTASSRTWYYVIVGGRTGYIEMNGLSNRY</sequence>
<reference evidence="4 5" key="1">
    <citation type="submission" date="2018-12" db="EMBL/GenBank/DDBJ databases">
        <authorList>
            <person name="hu s."/>
            <person name="Xu Y."/>
            <person name="Xu B."/>
            <person name="Li F."/>
        </authorList>
    </citation>
    <scope>NUCLEOTIDE SEQUENCE [LARGE SCALE GENOMIC DNA]</scope>
    <source>
        <strain evidence="4 5">KSW2-17</strain>
    </source>
</reference>
<dbReference type="SUPFAM" id="SSF56601">
    <property type="entry name" value="beta-lactamase/transpeptidase-like"/>
    <property type="match status" value="1"/>
</dbReference>
<accession>A0ABY0C9R7</accession>
<organism evidence="4 5">
    <name type="scientific">Labedella gwakjiensis</name>
    <dbReference type="NCBI Taxonomy" id="390269"/>
    <lineage>
        <taxon>Bacteria</taxon>
        <taxon>Bacillati</taxon>
        <taxon>Actinomycetota</taxon>
        <taxon>Actinomycetes</taxon>
        <taxon>Micrococcales</taxon>
        <taxon>Microbacteriaceae</taxon>
        <taxon>Labedella</taxon>
    </lineage>
</organism>
<keyword evidence="5" id="KW-1185">Reference proteome</keyword>
<comment type="caution">
    <text evidence="4">The sequence shown here is derived from an EMBL/GenBank/DDBJ whole genome shotgun (WGS) entry which is preliminary data.</text>
</comment>
<protein>
    <recommendedName>
        <fullName evidence="3">Beta-lactamase class A catalytic domain-containing protein</fullName>
    </recommendedName>
</protein>
<name>A0ABY0C9R7_9MICO</name>
<evidence type="ECO:0000259" key="3">
    <source>
        <dbReference type="Pfam" id="PF13354"/>
    </source>
</evidence>
<evidence type="ECO:0000256" key="2">
    <source>
        <dbReference type="SAM" id="Phobius"/>
    </source>
</evidence>
<keyword evidence="2" id="KW-0812">Transmembrane</keyword>
<dbReference type="EMBL" id="RZGY01000001">
    <property type="protein sequence ID" value="RUQ86730.1"/>
    <property type="molecule type" value="Genomic_DNA"/>
</dbReference>
<dbReference type="InterPro" id="IPR045155">
    <property type="entry name" value="Beta-lactam_cat"/>
</dbReference>
<keyword evidence="2" id="KW-1133">Transmembrane helix</keyword>
<feature type="domain" description="Beta-lactamase class A catalytic" evidence="3">
    <location>
        <begin position="432"/>
        <end position="621"/>
    </location>
</feature>
<gene>
    <name evidence="4" type="ORF">ELQ93_07100</name>
</gene>
<dbReference type="Pfam" id="PF13354">
    <property type="entry name" value="Beta-lactamase2"/>
    <property type="match status" value="1"/>
</dbReference>
<dbReference type="PANTHER" id="PTHR30032:SF8">
    <property type="entry name" value="GERMINATION-SPECIFIC N-ACETYLMURAMOYL-L-ALANINE AMIDASE"/>
    <property type="match status" value="1"/>
</dbReference>
<dbReference type="Pfam" id="PF04122">
    <property type="entry name" value="CW_binding_2"/>
    <property type="match status" value="3"/>
</dbReference>
<keyword evidence="2" id="KW-0472">Membrane</keyword>
<evidence type="ECO:0000256" key="1">
    <source>
        <dbReference type="SAM" id="MobiDB-lite"/>
    </source>
</evidence>
<evidence type="ECO:0000313" key="4">
    <source>
        <dbReference type="EMBL" id="RUQ86730.1"/>
    </source>
</evidence>
<dbReference type="PANTHER" id="PTHR30032">
    <property type="entry name" value="N-ACETYLMURAMOYL-L-ALANINE AMIDASE-RELATED"/>
    <property type="match status" value="1"/>
</dbReference>
<dbReference type="Gene3D" id="3.40.50.12090">
    <property type="match status" value="1"/>
</dbReference>
<dbReference type="Gene3D" id="3.40.710.10">
    <property type="entry name" value="DD-peptidase/beta-lactamase superfamily"/>
    <property type="match status" value="1"/>
</dbReference>
<dbReference type="InterPro" id="IPR012338">
    <property type="entry name" value="Beta-lactam/transpept-like"/>
</dbReference>
<feature type="region of interest" description="Disordered" evidence="1">
    <location>
        <begin position="1"/>
        <end position="37"/>
    </location>
</feature>
<proteinExistence type="predicted"/>
<dbReference type="Gene3D" id="2.30.30.40">
    <property type="entry name" value="SH3 Domains"/>
    <property type="match status" value="1"/>
</dbReference>
<evidence type="ECO:0000313" key="5">
    <source>
        <dbReference type="Proteomes" id="UP000268291"/>
    </source>
</evidence>
<feature type="transmembrane region" description="Helical" evidence="2">
    <location>
        <begin position="74"/>
        <end position="96"/>
    </location>
</feature>
<dbReference type="InterPro" id="IPR007253">
    <property type="entry name" value="Cell_wall-bd_2"/>
</dbReference>
<dbReference type="InterPro" id="IPR051922">
    <property type="entry name" value="Bact_Sporulation_Assoc"/>
</dbReference>